<gene>
    <name evidence="4" type="ORF">MYP_4923</name>
</gene>
<dbReference type="PROSITE" id="PS50930">
    <property type="entry name" value="HTH_LYTTR"/>
    <property type="match status" value="1"/>
</dbReference>
<dbReference type="GO" id="GO:0000156">
    <property type="term" value="F:phosphorelay response regulator activity"/>
    <property type="evidence" value="ECO:0007669"/>
    <property type="project" value="InterPro"/>
</dbReference>
<keyword evidence="5" id="KW-1185">Reference proteome</keyword>
<dbReference type="GO" id="GO:0003677">
    <property type="term" value="F:DNA binding"/>
    <property type="evidence" value="ECO:0007669"/>
    <property type="project" value="InterPro"/>
</dbReference>
<proteinExistence type="predicted"/>
<dbReference type="InterPro" id="IPR011006">
    <property type="entry name" value="CheY-like_superfamily"/>
</dbReference>
<dbReference type="EMBL" id="BBLT01000015">
    <property type="protein sequence ID" value="GAL87692.1"/>
    <property type="molecule type" value="Genomic_DNA"/>
</dbReference>
<protein>
    <submittedName>
        <fullName evidence="4">Response regulator of the LytR/AlgR family</fullName>
    </submittedName>
</protein>
<sequence>MVQHFVQQTDSLKLVGVCTSGIEAANVLSKTKVDILFLDVEMPEMSGYELIKSLDDPPLVVLITSKKDHAAEAFEYKVVDYLLKPLTYARFLIAVGKVKEMLEMQQIRLTNRNELYVRSEQRFVKINLADILYIEALADYIMIFTSNNNKYIVHSTMKGFQARLPKENFARVHRSYIVNTDKIEAIENLFILINNKQIPIGASYKDEFMGRLNLL</sequence>
<dbReference type="Gene3D" id="2.40.50.1020">
    <property type="entry name" value="LytTr DNA-binding domain"/>
    <property type="match status" value="1"/>
</dbReference>
<evidence type="ECO:0000256" key="1">
    <source>
        <dbReference type="PROSITE-ProRule" id="PRU00169"/>
    </source>
</evidence>
<dbReference type="AlphaFoldDB" id="A0A098LMM0"/>
<dbReference type="SMART" id="SM00850">
    <property type="entry name" value="LytTR"/>
    <property type="match status" value="1"/>
</dbReference>
<dbReference type="Gene3D" id="3.40.50.2300">
    <property type="match status" value="1"/>
</dbReference>
<organism evidence="4 5">
    <name type="scientific">Sporocytophaga myxococcoides</name>
    <dbReference type="NCBI Taxonomy" id="153721"/>
    <lineage>
        <taxon>Bacteria</taxon>
        <taxon>Pseudomonadati</taxon>
        <taxon>Bacteroidota</taxon>
        <taxon>Cytophagia</taxon>
        <taxon>Cytophagales</taxon>
        <taxon>Cytophagaceae</taxon>
        <taxon>Sporocytophaga</taxon>
    </lineage>
</organism>
<dbReference type="eggNOG" id="COG3279">
    <property type="taxonomic scope" value="Bacteria"/>
</dbReference>
<dbReference type="STRING" id="153721.MYP_4923"/>
<reference evidence="4 5" key="1">
    <citation type="submission" date="2014-09" db="EMBL/GenBank/DDBJ databases">
        <title>Sporocytophaga myxococcoides PG-01 genome sequencing.</title>
        <authorList>
            <person name="Liu L."/>
            <person name="Gao P.J."/>
            <person name="Chen G.J."/>
            <person name="Wang L.S."/>
        </authorList>
    </citation>
    <scope>NUCLEOTIDE SEQUENCE [LARGE SCALE GENOMIC DNA]</scope>
    <source>
        <strain evidence="4 5">PG-01</strain>
    </source>
</reference>
<dbReference type="PANTHER" id="PTHR37299:SF1">
    <property type="entry name" value="STAGE 0 SPORULATION PROTEIN A HOMOLOG"/>
    <property type="match status" value="1"/>
</dbReference>
<evidence type="ECO:0000313" key="4">
    <source>
        <dbReference type="EMBL" id="GAL87692.1"/>
    </source>
</evidence>
<evidence type="ECO:0000259" key="3">
    <source>
        <dbReference type="PROSITE" id="PS50930"/>
    </source>
</evidence>
<dbReference type="Pfam" id="PF04397">
    <property type="entry name" value="LytTR"/>
    <property type="match status" value="1"/>
</dbReference>
<dbReference type="InterPro" id="IPR001789">
    <property type="entry name" value="Sig_transdc_resp-reg_receiver"/>
</dbReference>
<comment type="caution">
    <text evidence="4">The sequence shown here is derived from an EMBL/GenBank/DDBJ whole genome shotgun (WGS) entry which is preliminary data.</text>
</comment>
<feature type="domain" description="Response regulatory" evidence="2">
    <location>
        <begin position="1"/>
        <end position="99"/>
    </location>
</feature>
<accession>A0A098LMM0</accession>
<evidence type="ECO:0000259" key="2">
    <source>
        <dbReference type="PROSITE" id="PS50110"/>
    </source>
</evidence>
<dbReference type="Pfam" id="PF00072">
    <property type="entry name" value="Response_reg"/>
    <property type="match status" value="1"/>
</dbReference>
<dbReference type="InterPro" id="IPR046947">
    <property type="entry name" value="LytR-like"/>
</dbReference>
<dbReference type="InterPro" id="IPR007492">
    <property type="entry name" value="LytTR_DNA-bd_dom"/>
</dbReference>
<dbReference type="PROSITE" id="PS50110">
    <property type="entry name" value="RESPONSE_REGULATORY"/>
    <property type="match status" value="1"/>
</dbReference>
<name>A0A098LMM0_9BACT</name>
<feature type="domain" description="HTH LytTR-type" evidence="3">
    <location>
        <begin position="115"/>
        <end position="214"/>
    </location>
</feature>
<dbReference type="SUPFAM" id="SSF52172">
    <property type="entry name" value="CheY-like"/>
    <property type="match status" value="1"/>
</dbReference>
<feature type="modified residue" description="4-aspartylphosphate" evidence="1">
    <location>
        <position position="39"/>
    </location>
</feature>
<dbReference type="Proteomes" id="UP000030185">
    <property type="component" value="Unassembled WGS sequence"/>
</dbReference>
<keyword evidence="1" id="KW-0597">Phosphoprotein</keyword>
<dbReference type="SMART" id="SM00448">
    <property type="entry name" value="REC"/>
    <property type="match status" value="1"/>
</dbReference>
<evidence type="ECO:0000313" key="5">
    <source>
        <dbReference type="Proteomes" id="UP000030185"/>
    </source>
</evidence>
<dbReference type="PANTHER" id="PTHR37299">
    <property type="entry name" value="TRANSCRIPTIONAL REGULATOR-RELATED"/>
    <property type="match status" value="1"/>
</dbReference>